<keyword evidence="1" id="KW-0812">Transmembrane</keyword>
<keyword evidence="3" id="KW-1185">Reference proteome</keyword>
<dbReference type="EMBL" id="DUZY01000004">
    <property type="protein sequence ID" value="DAD34101.1"/>
    <property type="molecule type" value="Genomic_DNA"/>
</dbReference>
<name>A0A822YRB6_NELNU</name>
<accession>A0A822YRB6</accession>
<reference evidence="2 3" key="1">
    <citation type="journal article" date="2020" name="Mol. Biol. Evol.">
        <title>Distinct Expression and Methylation Patterns for Genes with Different Fates following a Single Whole-Genome Duplication in Flowering Plants.</title>
        <authorList>
            <person name="Shi T."/>
            <person name="Rahmani R.S."/>
            <person name="Gugger P.F."/>
            <person name="Wang M."/>
            <person name="Li H."/>
            <person name="Zhang Y."/>
            <person name="Li Z."/>
            <person name="Wang Q."/>
            <person name="Van de Peer Y."/>
            <person name="Marchal K."/>
            <person name="Chen J."/>
        </authorList>
    </citation>
    <scope>NUCLEOTIDE SEQUENCE [LARGE SCALE GENOMIC DNA]</scope>
    <source>
        <tissue evidence="2">Leaf</tissue>
    </source>
</reference>
<evidence type="ECO:0000313" key="2">
    <source>
        <dbReference type="EMBL" id="DAD34101.1"/>
    </source>
</evidence>
<protein>
    <submittedName>
        <fullName evidence="2">Uncharacterized protein</fullName>
    </submittedName>
</protein>
<dbReference type="Proteomes" id="UP000607653">
    <property type="component" value="Unassembled WGS sequence"/>
</dbReference>
<gene>
    <name evidence="2" type="ORF">HUJ06_004741</name>
</gene>
<evidence type="ECO:0000313" key="3">
    <source>
        <dbReference type="Proteomes" id="UP000607653"/>
    </source>
</evidence>
<sequence>MILTFLCQLISYSYGSKNAFSIILLLEFEIDDRKRQYIGLTGSAVLELCMAIVVLLSFTVPRCIWAYQYYQIFPSWLF</sequence>
<organism evidence="2 3">
    <name type="scientific">Nelumbo nucifera</name>
    <name type="common">Sacred lotus</name>
    <dbReference type="NCBI Taxonomy" id="4432"/>
    <lineage>
        <taxon>Eukaryota</taxon>
        <taxon>Viridiplantae</taxon>
        <taxon>Streptophyta</taxon>
        <taxon>Embryophyta</taxon>
        <taxon>Tracheophyta</taxon>
        <taxon>Spermatophyta</taxon>
        <taxon>Magnoliopsida</taxon>
        <taxon>Proteales</taxon>
        <taxon>Nelumbonaceae</taxon>
        <taxon>Nelumbo</taxon>
    </lineage>
</organism>
<feature type="transmembrane region" description="Helical" evidence="1">
    <location>
        <begin position="39"/>
        <end position="60"/>
    </location>
</feature>
<dbReference type="AlphaFoldDB" id="A0A822YRB6"/>
<comment type="caution">
    <text evidence="2">The sequence shown here is derived from an EMBL/GenBank/DDBJ whole genome shotgun (WGS) entry which is preliminary data.</text>
</comment>
<proteinExistence type="predicted"/>
<evidence type="ECO:0000256" key="1">
    <source>
        <dbReference type="SAM" id="Phobius"/>
    </source>
</evidence>
<keyword evidence="1" id="KW-0472">Membrane</keyword>
<keyword evidence="1" id="KW-1133">Transmembrane helix</keyword>